<dbReference type="OrthoDB" id="56671at2759"/>
<dbReference type="AlphaFoldDB" id="A0A9K3LWF6"/>
<name>A0A9K3LWF6_9STRA</name>
<accession>A0A9K3LWF6</accession>
<protein>
    <submittedName>
        <fullName evidence="2">Uncharacterized protein</fullName>
    </submittedName>
</protein>
<comment type="caution">
    <text evidence="2">The sequence shown here is derived from an EMBL/GenBank/DDBJ whole genome shotgun (WGS) entry which is preliminary data.</text>
</comment>
<evidence type="ECO:0000313" key="3">
    <source>
        <dbReference type="Proteomes" id="UP000693970"/>
    </source>
</evidence>
<reference evidence="2" key="1">
    <citation type="journal article" date="2021" name="Sci. Rep.">
        <title>Diploid genomic architecture of Nitzschia inconspicua, an elite biomass production diatom.</title>
        <authorList>
            <person name="Oliver A."/>
            <person name="Podell S."/>
            <person name="Pinowska A."/>
            <person name="Traller J.C."/>
            <person name="Smith S.R."/>
            <person name="McClure R."/>
            <person name="Beliaev A."/>
            <person name="Bohutskyi P."/>
            <person name="Hill E.A."/>
            <person name="Rabines A."/>
            <person name="Zheng H."/>
            <person name="Allen L.Z."/>
            <person name="Kuo A."/>
            <person name="Grigoriev I.V."/>
            <person name="Allen A.E."/>
            <person name="Hazlebeck D."/>
            <person name="Allen E.E."/>
        </authorList>
    </citation>
    <scope>NUCLEOTIDE SEQUENCE</scope>
    <source>
        <strain evidence="2">Hildebrandi</strain>
    </source>
</reference>
<reference evidence="2" key="2">
    <citation type="submission" date="2021-04" db="EMBL/GenBank/DDBJ databases">
        <authorList>
            <person name="Podell S."/>
        </authorList>
    </citation>
    <scope>NUCLEOTIDE SEQUENCE</scope>
    <source>
        <strain evidence="2">Hildebrandi</strain>
    </source>
</reference>
<proteinExistence type="predicted"/>
<keyword evidence="3" id="KW-1185">Reference proteome</keyword>
<organism evidence="2 3">
    <name type="scientific">Nitzschia inconspicua</name>
    <dbReference type="NCBI Taxonomy" id="303405"/>
    <lineage>
        <taxon>Eukaryota</taxon>
        <taxon>Sar</taxon>
        <taxon>Stramenopiles</taxon>
        <taxon>Ochrophyta</taxon>
        <taxon>Bacillariophyta</taxon>
        <taxon>Bacillariophyceae</taxon>
        <taxon>Bacillariophycidae</taxon>
        <taxon>Bacillariales</taxon>
        <taxon>Bacillariaceae</taxon>
        <taxon>Nitzschia</taxon>
    </lineage>
</organism>
<feature type="region of interest" description="Disordered" evidence="1">
    <location>
        <begin position="1"/>
        <end position="31"/>
    </location>
</feature>
<dbReference type="Proteomes" id="UP000693970">
    <property type="component" value="Unassembled WGS sequence"/>
</dbReference>
<sequence>MTDPPTAHTSLDDIEDDATPTDIDKSDAQFASASTTPASALFPALENSVPSAVVPADNPYTSEQVAVIESIAAEASSLFCVGANFNTPDELRESLRKFAHKKGFSITSIGKKFHCSRCAEPACYIRKRLKRMQQTAPEKRRKTQSTRVGCTFQVSYSDVNYKDKEDKSIKINGSTCYQHSNGCFPCNTQLTIEKRKAGIVTVAVNESRIKSILTVMATGQRIPTGLLRDLPGHRVGKCPKIHVIGASIIGHENVVEYADRLGNPRYYLVEEPCGDVKESIKAWMKGGNRLPPGATHVVVHKLYYSARKQESFQNSVAQVSVWGEAGIPMDEYCPAYYPVHEVAHWMANNCRGKKRKKHILSCLQTPVQEIAAQMYDYG</sequence>
<evidence type="ECO:0000256" key="1">
    <source>
        <dbReference type="SAM" id="MobiDB-lite"/>
    </source>
</evidence>
<gene>
    <name evidence="2" type="ORF">IV203_027273</name>
</gene>
<dbReference type="EMBL" id="JAGRRH010000005">
    <property type="protein sequence ID" value="KAG7369527.1"/>
    <property type="molecule type" value="Genomic_DNA"/>
</dbReference>
<evidence type="ECO:0000313" key="2">
    <source>
        <dbReference type="EMBL" id="KAG7369527.1"/>
    </source>
</evidence>